<dbReference type="EMBL" id="MUGV01000043">
    <property type="protein sequence ID" value="OXA75703.1"/>
    <property type="molecule type" value="Genomic_DNA"/>
</dbReference>
<organism evidence="6 7">
    <name type="scientific">Flavobacterium frigidimaris</name>
    <dbReference type="NCBI Taxonomy" id="262320"/>
    <lineage>
        <taxon>Bacteria</taxon>
        <taxon>Pseudomonadati</taxon>
        <taxon>Bacteroidota</taxon>
        <taxon>Flavobacteriia</taxon>
        <taxon>Flavobacteriales</taxon>
        <taxon>Flavobacteriaceae</taxon>
        <taxon>Flavobacterium</taxon>
    </lineage>
</organism>
<dbReference type="Gene3D" id="1.20.120.670">
    <property type="entry name" value="N-acetyl-b-d-glucoasminidase"/>
    <property type="match status" value="1"/>
</dbReference>
<evidence type="ECO:0000313" key="6">
    <source>
        <dbReference type="EMBL" id="OXA75703.1"/>
    </source>
</evidence>
<dbReference type="InterPro" id="IPR007781">
    <property type="entry name" value="NAGLU"/>
</dbReference>
<sequence>MSIKRFALVMLLIGFVFSSEAQSFKAAKELAKRRVPWLADKLVFSSIPKEEDKDVFELSSEKGQVYIAASNANSASTALNWYLKYYCYRNMSHMGDNMAPLEKIPVMDKKIRIVSPYRFRYALNYCTINYTMSFYTWKDWERELDWMALNGVNLMLAPVGVEAVWQNTMTKMGFTQKEIFDFIPGPAFTAWWLMGNMEGWGGPVSQNMIDQQALLEKKILKRMKELGIEPVMQGFYGMVPTSLKNKEKVTIIDQGKWAGGFTRPDFLMPTDPYFEKISGVYYSEMKKLYGNDLHFFGGDPFHEGGNSKGADLTLCAKAIQKQMQLSFPSSTWVLQGWQENPATKLLAGLDKSKTLIIELFGENTANWETRKAYDGTPFIWCNVSNFGDKVSLYGKMQRFADEVYRAKTGPYTTFLSGIGIIPEGIHNNAAPIDFMLELGWHKDKVEAKAKEWIKSYVKYRYGKSNASVLKAWEGFLETIYSSPEIYQEGGSESIFCARPSTNVESVSSWGTRKRNYDVAKFADAVKLFVAVSKEFEDSDTYQVDKIDLVRQVNANKGDIVYQNMIDAINKKDAVAFELASKQFQKMLVQQNDLLNCNPHFSLHSWLKQATDFGTTQQDKELALRNAKEQITIWGPYDPKTNLHDYAFKEWGGLLGSLYLDRWKLFEKEQLQRLKNQTVISSDYFEMEKKWTKENDLYVPHTVTNKQEDSLINTILEN</sequence>
<feature type="domain" description="Alpha-N-acetylglucosaminidase C-terminal" evidence="5">
    <location>
        <begin position="452"/>
        <end position="703"/>
    </location>
</feature>
<dbReference type="Gene3D" id="3.30.379.10">
    <property type="entry name" value="Chitobiase/beta-hexosaminidase domain 2-like"/>
    <property type="match status" value="1"/>
</dbReference>
<accession>A0ABX4BKK6</accession>
<evidence type="ECO:0000313" key="7">
    <source>
        <dbReference type="Proteomes" id="UP000198382"/>
    </source>
</evidence>
<feature type="signal peptide" evidence="2">
    <location>
        <begin position="1"/>
        <end position="21"/>
    </location>
</feature>
<evidence type="ECO:0000259" key="5">
    <source>
        <dbReference type="Pfam" id="PF12972"/>
    </source>
</evidence>
<dbReference type="InterPro" id="IPR024732">
    <property type="entry name" value="NAGLU_C"/>
</dbReference>
<dbReference type="RefSeq" id="WP_074663801.1">
    <property type="nucleotide sequence ID" value="NZ_MUGV01000043.1"/>
</dbReference>
<evidence type="ECO:0000256" key="1">
    <source>
        <dbReference type="ARBA" id="ARBA00022801"/>
    </source>
</evidence>
<comment type="caution">
    <text evidence="6">The sequence shown here is derived from an EMBL/GenBank/DDBJ whole genome shotgun (WGS) entry which is preliminary data.</text>
</comment>
<dbReference type="Proteomes" id="UP000198382">
    <property type="component" value="Unassembled WGS sequence"/>
</dbReference>
<dbReference type="InterPro" id="IPR029018">
    <property type="entry name" value="Hex-like_dom2"/>
</dbReference>
<reference evidence="6 7" key="1">
    <citation type="submission" date="2016-11" db="EMBL/GenBank/DDBJ databases">
        <title>Whole genomes of Flavobacteriaceae.</title>
        <authorList>
            <person name="Stine C."/>
            <person name="Li C."/>
            <person name="Tadesse D."/>
        </authorList>
    </citation>
    <scope>NUCLEOTIDE SEQUENCE [LARGE SCALE GENOMIC DNA]</scope>
    <source>
        <strain evidence="6 7">DSM 15937</strain>
    </source>
</reference>
<dbReference type="Gene3D" id="3.20.20.80">
    <property type="entry name" value="Glycosidases"/>
    <property type="match status" value="1"/>
</dbReference>
<dbReference type="Pfam" id="PF12972">
    <property type="entry name" value="NAGLU_C"/>
    <property type="match status" value="1"/>
</dbReference>
<feature type="domain" description="Alpha-N-acetylglucosaminidase N-terminal" evidence="4">
    <location>
        <begin position="26"/>
        <end position="102"/>
    </location>
</feature>
<name>A0ABX4BKK6_FLAFR</name>
<keyword evidence="7" id="KW-1185">Reference proteome</keyword>
<dbReference type="PANTHER" id="PTHR12872">
    <property type="entry name" value="ALPHA-N-ACETYLGLUCOSAMINIDASE"/>
    <property type="match status" value="1"/>
</dbReference>
<evidence type="ECO:0000256" key="2">
    <source>
        <dbReference type="SAM" id="SignalP"/>
    </source>
</evidence>
<dbReference type="Pfam" id="PF12971">
    <property type="entry name" value="NAGLU_N"/>
    <property type="match status" value="1"/>
</dbReference>
<gene>
    <name evidence="6" type="ORF">B0A65_20995</name>
</gene>
<dbReference type="InterPro" id="IPR024733">
    <property type="entry name" value="NAGLU_tim-barrel"/>
</dbReference>
<protein>
    <submittedName>
        <fullName evidence="6">Alpha-N-acetylglucosaminidase</fullName>
    </submittedName>
</protein>
<dbReference type="InterPro" id="IPR024240">
    <property type="entry name" value="NAGLU_N"/>
</dbReference>
<proteinExistence type="predicted"/>
<dbReference type="Pfam" id="PF05089">
    <property type="entry name" value="NAGLU"/>
    <property type="match status" value="1"/>
</dbReference>
<evidence type="ECO:0000259" key="3">
    <source>
        <dbReference type="Pfam" id="PF05089"/>
    </source>
</evidence>
<dbReference type="PANTHER" id="PTHR12872:SF1">
    <property type="entry name" value="ALPHA-N-ACETYLGLUCOSAMINIDASE"/>
    <property type="match status" value="1"/>
</dbReference>
<feature type="chain" id="PRO_5046326022" evidence="2">
    <location>
        <begin position="22"/>
        <end position="717"/>
    </location>
</feature>
<evidence type="ECO:0000259" key="4">
    <source>
        <dbReference type="Pfam" id="PF12971"/>
    </source>
</evidence>
<keyword evidence="2" id="KW-0732">Signal</keyword>
<feature type="domain" description="Alpha-N-acetylglucosaminidase tim-barrel" evidence="3">
    <location>
        <begin position="120"/>
        <end position="441"/>
    </location>
</feature>
<keyword evidence="1" id="KW-0378">Hydrolase</keyword>